<organism evidence="3 4">
    <name type="scientific">Aurantiacibacter flavus</name>
    <dbReference type="NCBI Taxonomy" id="3145232"/>
    <lineage>
        <taxon>Bacteria</taxon>
        <taxon>Pseudomonadati</taxon>
        <taxon>Pseudomonadota</taxon>
        <taxon>Alphaproteobacteria</taxon>
        <taxon>Sphingomonadales</taxon>
        <taxon>Erythrobacteraceae</taxon>
        <taxon>Aurantiacibacter</taxon>
    </lineage>
</organism>
<dbReference type="Proteomes" id="UP001484535">
    <property type="component" value="Unassembled WGS sequence"/>
</dbReference>
<dbReference type="InterPro" id="IPR037401">
    <property type="entry name" value="SnoaL-like"/>
</dbReference>
<reference evidence="3 4" key="1">
    <citation type="submission" date="2024-05" db="EMBL/GenBank/DDBJ databases">
        <authorList>
            <person name="Park S."/>
        </authorList>
    </citation>
    <scope>NUCLEOTIDE SEQUENCE [LARGE SCALE GENOMIC DNA]</scope>
    <source>
        <strain evidence="3 4">DGU5</strain>
    </source>
</reference>
<name>A0ABV0CUU5_9SPHN</name>
<dbReference type="SUPFAM" id="SSF54427">
    <property type="entry name" value="NTF2-like"/>
    <property type="match status" value="1"/>
</dbReference>
<dbReference type="RefSeq" id="WP_346783105.1">
    <property type="nucleotide sequence ID" value="NZ_JBDLBR010000001.1"/>
</dbReference>
<feature type="chain" id="PRO_5045727836" evidence="1">
    <location>
        <begin position="23"/>
        <end position="189"/>
    </location>
</feature>
<keyword evidence="1" id="KW-0732">Signal</keyword>
<evidence type="ECO:0000313" key="4">
    <source>
        <dbReference type="Proteomes" id="UP001484535"/>
    </source>
</evidence>
<feature type="domain" description="SnoaL-like" evidence="2">
    <location>
        <begin position="30"/>
        <end position="164"/>
    </location>
</feature>
<sequence length="189" mass="20922">MKRPNILLAAGALALASLPAQAIAQSQPSYAEDRAEIVNLSNHYMVAVDAGDIDTVIATWAEDGVLDWVGGVEHGRDEIEAAMSRFGGAGIMGTLPADATERPRTRHQIINHVVEVNGDTATSFAYWFAMTNRTTHGQVELLYMGHYEDELRRENGEWKFTKRTVYNESMHNKSLFYPGLGESDPRQGQ</sequence>
<dbReference type="Gene3D" id="3.10.450.50">
    <property type="match status" value="1"/>
</dbReference>
<dbReference type="EMBL" id="JBDLBR010000001">
    <property type="protein sequence ID" value="MEN7535642.1"/>
    <property type="molecule type" value="Genomic_DNA"/>
</dbReference>
<proteinExistence type="predicted"/>
<dbReference type="InterPro" id="IPR032710">
    <property type="entry name" value="NTF2-like_dom_sf"/>
</dbReference>
<keyword evidence="4" id="KW-1185">Reference proteome</keyword>
<feature type="signal peptide" evidence="1">
    <location>
        <begin position="1"/>
        <end position="22"/>
    </location>
</feature>
<accession>A0ABV0CUU5</accession>
<dbReference type="CDD" id="cd00531">
    <property type="entry name" value="NTF2_like"/>
    <property type="match status" value="1"/>
</dbReference>
<dbReference type="Pfam" id="PF13577">
    <property type="entry name" value="SnoaL_4"/>
    <property type="match status" value="1"/>
</dbReference>
<protein>
    <submittedName>
        <fullName evidence="3">Nuclear transport factor 2 family protein</fullName>
    </submittedName>
</protein>
<comment type="caution">
    <text evidence="3">The sequence shown here is derived from an EMBL/GenBank/DDBJ whole genome shotgun (WGS) entry which is preliminary data.</text>
</comment>
<evidence type="ECO:0000256" key="1">
    <source>
        <dbReference type="SAM" id="SignalP"/>
    </source>
</evidence>
<gene>
    <name evidence="3" type="ORF">ABDJ38_00460</name>
</gene>
<evidence type="ECO:0000313" key="3">
    <source>
        <dbReference type="EMBL" id="MEN7535642.1"/>
    </source>
</evidence>
<evidence type="ECO:0000259" key="2">
    <source>
        <dbReference type="Pfam" id="PF13577"/>
    </source>
</evidence>